<accession>A0A319D9B8</accession>
<feature type="compositionally biased region" description="Basic residues" evidence="1">
    <location>
        <begin position="115"/>
        <end position="125"/>
    </location>
</feature>
<dbReference type="Gene3D" id="3.30.710.10">
    <property type="entry name" value="Potassium Channel Kv1.1, Chain A"/>
    <property type="match status" value="1"/>
</dbReference>
<feature type="transmembrane region" description="Helical" evidence="2">
    <location>
        <begin position="66"/>
        <end position="89"/>
    </location>
</feature>
<dbReference type="AlphaFoldDB" id="A0A319D9B8"/>
<evidence type="ECO:0000259" key="3">
    <source>
        <dbReference type="PROSITE" id="PS50097"/>
    </source>
</evidence>
<dbReference type="STRING" id="1448320.A0A319D9B8"/>
<feature type="region of interest" description="Disordered" evidence="1">
    <location>
        <begin position="106"/>
        <end position="145"/>
    </location>
</feature>
<evidence type="ECO:0000256" key="2">
    <source>
        <dbReference type="SAM" id="Phobius"/>
    </source>
</evidence>
<proteinExistence type="predicted"/>
<evidence type="ECO:0000313" key="5">
    <source>
        <dbReference type="Proteomes" id="UP000247810"/>
    </source>
</evidence>
<reference evidence="4 5" key="1">
    <citation type="submission" date="2018-02" db="EMBL/GenBank/DDBJ databases">
        <title>The genomes of Aspergillus section Nigri reveals drivers in fungal speciation.</title>
        <authorList>
            <consortium name="DOE Joint Genome Institute"/>
            <person name="Vesth T.C."/>
            <person name="Nybo J."/>
            <person name="Theobald S."/>
            <person name="Brandl J."/>
            <person name="Frisvad J.C."/>
            <person name="Nielsen K.F."/>
            <person name="Lyhne E.K."/>
            <person name="Kogle M.E."/>
            <person name="Kuo A."/>
            <person name="Riley R."/>
            <person name="Clum A."/>
            <person name="Nolan M."/>
            <person name="Lipzen A."/>
            <person name="Salamov A."/>
            <person name="Henrissat B."/>
            <person name="Wiebenga A."/>
            <person name="De vries R.P."/>
            <person name="Grigoriev I.V."/>
            <person name="Mortensen U.H."/>
            <person name="Andersen M.R."/>
            <person name="Baker S.E."/>
        </authorList>
    </citation>
    <scope>NUCLEOTIDE SEQUENCE [LARGE SCALE GENOMIC DNA]</scope>
    <source>
        <strain evidence="4 5">CBS 707.79</strain>
    </source>
</reference>
<keyword evidence="2" id="KW-1133">Transmembrane helix</keyword>
<keyword evidence="5" id="KW-1185">Reference proteome</keyword>
<sequence>MSARASRAQDPLPQPRRSSTHEDQRVRKGDSVLDTLPGLPRSCDPAHDPAAASFAPLSLDQLARSFPLVFGILLSLLCLHTWVSLASFLRRSLNIGGSTMMFKNRSFTSKDHRVGKSARSSRKKREGYAKMKTQEESQRSLPGSPPVSPIVSLIVGPDQRIFVAHEDVLSRSPLFSAILQDHFVGEHPGKTKVIPLPEEEPKILSCILEFLYKGDY</sequence>
<dbReference type="InterPro" id="IPR011333">
    <property type="entry name" value="SKP1/BTB/POZ_sf"/>
</dbReference>
<keyword evidence="2" id="KW-0812">Transmembrane</keyword>
<dbReference type="PANTHER" id="PTHR47843">
    <property type="entry name" value="BTB DOMAIN-CONTAINING PROTEIN-RELATED"/>
    <property type="match status" value="1"/>
</dbReference>
<dbReference type="VEuPathDB" id="FungiDB:BO71DRAFT_175257"/>
<name>A0A319D9B8_9EURO</name>
<dbReference type="InterPro" id="IPR000210">
    <property type="entry name" value="BTB/POZ_dom"/>
</dbReference>
<feature type="region of interest" description="Disordered" evidence="1">
    <location>
        <begin position="1"/>
        <end position="44"/>
    </location>
</feature>
<feature type="non-terminal residue" evidence="4">
    <location>
        <position position="216"/>
    </location>
</feature>
<feature type="compositionally biased region" description="Basic and acidic residues" evidence="1">
    <location>
        <begin position="126"/>
        <end position="138"/>
    </location>
</feature>
<dbReference type="OrthoDB" id="45365at2759"/>
<protein>
    <recommendedName>
        <fullName evidence="3">BTB domain-containing protein</fullName>
    </recommendedName>
</protein>
<gene>
    <name evidence="4" type="ORF">BO71DRAFT_175257</name>
</gene>
<dbReference type="PROSITE" id="PS50097">
    <property type="entry name" value="BTB"/>
    <property type="match status" value="1"/>
</dbReference>
<evidence type="ECO:0000313" key="4">
    <source>
        <dbReference type="EMBL" id="PYH87653.1"/>
    </source>
</evidence>
<keyword evidence="2" id="KW-0472">Membrane</keyword>
<dbReference type="EMBL" id="KZ826196">
    <property type="protein sequence ID" value="PYH87653.1"/>
    <property type="molecule type" value="Genomic_DNA"/>
</dbReference>
<dbReference type="Pfam" id="PF00651">
    <property type="entry name" value="BTB"/>
    <property type="match status" value="1"/>
</dbReference>
<organism evidence="4 5">
    <name type="scientific">Aspergillus ellipticus CBS 707.79</name>
    <dbReference type="NCBI Taxonomy" id="1448320"/>
    <lineage>
        <taxon>Eukaryota</taxon>
        <taxon>Fungi</taxon>
        <taxon>Dikarya</taxon>
        <taxon>Ascomycota</taxon>
        <taxon>Pezizomycotina</taxon>
        <taxon>Eurotiomycetes</taxon>
        <taxon>Eurotiomycetidae</taxon>
        <taxon>Eurotiales</taxon>
        <taxon>Aspergillaceae</taxon>
        <taxon>Aspergillus</taxon>
        <taxon>Aspergillus subgen. Circumdati</taxon>
    </lineage>
</organism>
<dbReference type="Proteomes" id="UP000247810">
    <property type="component" value="Unassembled WGS sequence"/>
</dbReference>
<dbReference type="SUPFAM" id="SSF54695">
    <property type="entry name" value="POZ domain"/>
    <property type="match status" value="1"/>
</dbReference>
<feature type="domain" description="BTB" evidence="3">
    <location>
        <begin position="151"/>
        <end position="216"/>
    </location>
</feature>
<feature type="compositionally biased region" description="Basic and acidic residues" evidence="1">
    <location>
        <begin position="19"/>
        <end position="31"/>
    </location>
</feature>
<dbReference type="PANTHER" id="PTHR47843:SF7">
    <property type="entry name" value="BTB DOMAIN-CONTAINING PROTEIN"/>
    <property type="match status" value="1"/>
</dbReference>
<evidence type="ECO:0000256" key="1">
    <source>
        <dbReference type="SAM" id="MobiDB-lite"/>
    </source>
</evidence>